<feature type="coiled-coil region" evidence="1">
    <location>
        <begin position="697"/>
        <end position="753"/>
    </location>
</feature>
<evidence type="ECO:0000256" key="1">
    <source>
        <dbReference type="SAM" id="Coils"/>
    </source>
</evidence>
<evidence type="ECO:0000313" key="4">
    <source>
        <dbReference type="Proteomes" id="UP000654075"/>
    </source>
</evidence>
<organism evidence="3 4">
    <name type="scientific">Polarella glacialis</name>
    <name type="common">Dinoflagellate</name>
    <dbReference type="NCBI Taxonomy" id="89957"/>
    <lineage>
        <taxon>Eukaryota</taxon>
        <taxon>Sar</taxon>
        <taxon>Alveolata</taxon>
        <taxon>Dinophyceae</taxon>
        <taxon>Suessiales</taxon>
        <taxon>Suessiaceae</taxon>
        <taxon>Polarella</taxon>
    </lineage>
</organism>
<accession>A0A813G7Q2</accession>
<feature type="region of interest" description="Disordered" evidence="2">
    <location>
        <begin position="212"/>
        <end position="243"/>
    </location>
</feature>
<evidence type="ECO:0000313" key="3">
    <source>
        <dbReference type="EMBL" id="CAE8618724.1"/>
    </source>
</evidence>
<name>A0A813G7Q2_POLGL</name>
<dbReference type="Proteomes" id="UP000654075">
    <property type="component" value="Unassembled WGS sequence"/>
</dbReference>
<dbReference type="EMBL" id="CAJNNV010026648">
    <property type="protein sequence ID" value="CAE8618724.1"/>
    <property type="molecule type" value="Genomic_DNA"/>
</dbReference>
<sequence length="764" mass="83683">MMCIQIQVQESGEDQLKEFVVNKGATRALDLGEYMNVPTSHAVRGSALAKLKDLAMLLAGVSSTGLILYKDLKSVTHFLGTNYPGMKAISYPSVDEWATRVSQQLVAVLNHTRRLQDKDRHRQCMLSMTKPEIEDLQDMLDALQPQGRPQPSKGHGREAASEAESEELEETPSTPEVPAPKRPAKPRLLATGSSSENKGGLQNLIQSLIKDSPATRQKSHSSEDLPSPTTPRKSPSPNSFLGAFSPASAQLFQQALEASPVPPNKQNLKELAAKGAQEAAASAKAQGLARPQGLYKPKSKAKGKAKAKAKSLIKAKTEAGPKSQAKAGPKPKSQAKAGPMQVAGPMKVAKSGGWYIHRFACSAIDKRRIAKLGMCVSLMSELYSLEALRQAWHQHAPPGMAYPDWVRAKASCNPSTRATAPCLKAMATPLPEDTWESRQQLLIQDQALLLADIEDGLASALRNREETAAALAALRAAAAQATGEQAAQAEQAVKDVAKKATTKKHAAKLKLADLPDDEDMSLDEKMQLMRDKQDIDNRDDWKKLNQRFAQTICKREPEEIQEKHSIKAEARWISKKELMDEYDESEAEELIENGFIQWRKHPANPQTLQFKRAHCTELHEIAKDNCCKSLQDGKLTLSKVMGGVGDGDSEEEGEEAYVSTAVTAGTAVLSQMDKNILIGKSLLQEFKGTTYTTNKKVKEILALLKVAEETKDNLQNLVSMKKSVSFKPVHKAYKEAFETLQKLKTKNQELAKLTKMDAASTKGY</sequence>
<evidence type="ECO:0000256" key="2">
    <source>
        <dbReference type="SAM" id="MobiDB-lite"/>
    </source>
</evidence>
<keyword evidence="1" id="KW-0175">Coiled coil</keyword>
<feature type="compositionally biased region" description="Basic residues" evidence="2">
    <location>
        <begin position="297"/>
        <end position="313"/>
    </location>
</feature>
<protein>
    <submittedName>
        <fullName evidence="3">Uncharacterized protein</fullName>
    </submittedName>
</protein>
<comment type="caution">
    <text evidence="3">The sequence shown here is derived from an EMBL/GenBank/DDBJ whole genome shotgun (WGS) entry which is preliminary data.</text>
</comment>
<reference evidence="3" key="1">
    <citation type="submission" date="2021-02" db="EMBL/GenBank/DDBJ databases">
        <authorList>
            <person name="Dougan E. K."/>
            <person name="Rhodes N."/>
            <person name="Thang M."/>
            <person name="Chan C."/>
        </authorList>
    </citation>
    <scope>NUCLEOTIDE SEQUENCE</scope>
</reference>
<feature type="compositionally biased region" description="Acidic residues" evidence="2">
    <location>
        <begin position="161"/>
        <end position="170"/>
    </location>
</feature>
<dbReference type="AlphaFoldDB" id="A0A813G7Q2"/>
<feature type="compositionally biased region" description="Low complexity" evidence="2">
    <location>
        <begin position="226"/>
        <end position="239"/>
    </location>
</feature>
<keyword evidence="4" id="KW-1185">Reference proteome</keyword>
<feature type="region of interest" description="Disordered" evidence="2">
    <location>
        <begin position="143"/>
        <end position="200"/>
    </location>
</feature>
<proteinExistence type="predicted"/>
<gene>
    <name evidence="3" type="ORF">PGLA1383_LOCUS36325</name>
</gene>
<feature type="region of interest" description="Disordered" evidence="2">
    <location>
        <begin position="282"/>
        <end position="342"/>
    </location>
</feature>